<reference evidence="2" key="1">
    <citation type="journal article" date="2015" name="Genome Announc.">
        <title>Draft Genome Sequence of Thiostrepton-Producing Streptomyces azureus ATCC 14921.</title>
        <authorList>
            <person name="Sakihara K."/>
            <person name="Maeda J."/>
            <person name="Tashiro K."/>
            <person name="Fujino Y."/>
            <person name="Kuhara S."/>
            <person name="Ohshima T."/>
            <person name="Ogata S."/>
            <person name="Doi K."/>
        </authorList>
    </citation>
    <scope>NUCLEOTIDE SEQUENCE [LARGE SCALE GENOMIC DNA]</scope>
    <source>
        <strain evidence="2">ATCC14921</strain>
    </source>
</reference>
<evidence type="ECO:0000313" key="2">
    <source>
        <dbReference type="EMBL" id="GAP45942.1"/>
    </source>
</evidence>
<keyword evidence="3" id="KW-1185">Reference proteome</keyword>
<proteinExistence type="predicted"/>
<gene>
    <name evidence="2" type="ORF">SAZU_0672</name>
</gene>
<feature type="compositionally biased region" description="Basic residues" evidence="1">
    <location>
        <begin position="82"/>
        <end position="92"/>
    </location>
</feature>
<name>A0A0K8PDH5_STRAJ</name>
<evidence type="ECO:0000313" key="3">
    <source>
        <dbReference type="Proteomes" id="UP000053859"/>
    </source>
</evidence>
<sequence length="92" mass="10833">MPLPQAGHFTRADETALHARLSEQFGVPHRIREAITEHLARLLGRGGKLRCLRHGGPSFRTRQRTQRRHQNHQNYQADKLRPRLRNRRGRET</sequence>
<evidence type="ECO:0000256" key="1">
    <source>
        <dbReference type="SAM" id="MobiDB-lite"/>
    </source>
</evidence>
<keyword evidence="2" id="KW-0378">Hydrolase</keyword>
<feature type="compositionally biased region" description="Basic residues" evidence="1">
    <location>
        <begin position="61"/>
        <end position="71"/>
    </location>
</feature>
<protein>
    <submittedName>
        <fullName evidence="2">Amidohydrolase</fullName>
    </submittedName>
</protein>
<dbReference type="EMBL" id="DF968198">
    <property type="protein sequence ID" value="GAP45942.1"/>
    <property type="molecule type" value="Genomic_DNA"/>
</dbReference>
<dbReference type="Proteomes" id="UP000053859">
    <property type="component" value="Unassembled WGS sequence"/>
</dbReference>
<feature type="region of interest" description="Disordered" evidence="1">
    <location>
        <begin position="53"/>
        <end position="92"/>
    </location>
</feature>
<dbReference type="AlphaFoldDB" id="A0A0K8PDH5"/>
<dbReference type="GO" id="GO:0016787">
    <property type="term" value="F:hydrolase activity"/>
    <property type="evidence" value="ECO:0007669"/>
    <property type="project" value="UniProtKB-KW"/>
</dbReference>
<accession>A0A0K8PDH5</accession>
<organism evidence="2 3">
    <name type="scientific">Streptomyces azureus</name>
    <dbReference type="NCBI Taxonomy" id="146537"/>
    <lineage>
        <taxon>Bacteria</taxon>
        <taxon>Bacillati</taxon>
        <taxon>Actinomycetota</taxon>
        <taxon>Actinomycetes</taxon>
        <taxon>Kitasatosporales</taxon>
        <taxon>Streptomycetaceae</taxon>
        <taxon>Streptomyces</taxon>
    </lineage>
</organism>